<evidence type="ECO:0000313" key="17">
    <source>
        <dbReference type="RefSeq" id="XP_018092420.2"/>
    </source>
</evidence>
<keyword evidence="3 15" id="KW-0812">Transmembrane</keyword>
<keyword evidence="5 15" id="KW-0732">Signal</keyword>
<keyword evidence="11 15" id="KW-0472">Membrane</keyword>
<keyword evidence="10 15" id="KW-0401">Integrin</keyword>
<dbReference type="Pfam" id="PF00357">
    <property type="entry name" value="Integrin_alpha"/>
    <property type="match status" value="1"/>
</dbReference>
<evidence type="ECO:0000256" key="3">
    <source>
        <dbReference type="ARBA" id="ARBA00022692"/>
    </source>
</evidence>
<dbReference type="SUPFAM" id="SSF69179">
    <property type="entry name" value="Integrin domains"/>
    <property type="match status" value="3"/>
</dbReference>
<evidence type="ECO:0000256" key="7">
    <source>
        <dbReference type="ARBA" id="ARBA00022837"/>
    </source>
</evidence>
<dbReference type="Gene3D" id="1.20.5.930">
    <property type="entry name" value="Bicelle-embedded integrin alpha(iib) transmembrane segment"/>
    <property type="match status" value="1"/>
</dbReference>
<protein>
    <submittedName>
        <fullName evidence="17">Integrin alpha-M isoform X1</fullName>
    </submittedName>
</protein>
<dbReference type="OrthoDB" id="5317514at2759"/>
<keyword evidence="16" id="KW-1185">Reference proteome</keyword>
<dbReference type="InterPro" id="IPR002035">
    <property type="entry name" value="VWF_A"/>
</dbReference>
<dbReference type="PaxDb" id="8355-A0A1L8EZ24"/>
<evidence type="ECO:0000256" key="9">
    <source>
        <dbReference type="ARBA" id="ARBA00022989"/>
    </source>
</evidence>
<dbReference type="SUPFAM" id="SSF69318">
    <property type="entry name" value="Integrin alpha N-terminal domain"/>
    <property type="match status" value="1"/>
</dbReference>
<dbReference type="Gene3D" id="3.40.50.410">
    <property type="entry name" value="von Willebrand factor, type A domain"/>
    <property type="match status" value="1"/>
</dbReference>
<evidence type="ECO:0000256" key="13">
    <source>
        <dbReference type="ARBA" id="ARBA00023170"/>
    </source>
</evidence>
<dbReference type="PROSITE" id="PS00242">
    <property type="entry name" value="INTEGRIN_ALPHA"/>
    <property type="match status" value="1"/>
</dbReference>
<dbReference type="InterPro" id="IPR013517">
    <property type="entry name" value="FG-GAP"/>
</dbReference>
<keyword evidence="7" id="KW-0106">Calcium</keyword>
<dbReference type="PRINTS" id="PR01185">
    <property type="entry name" value="INTEGRINA"/>
</dbReference>
<evidence type="ECO:0000256" key="14">
    <source>
        <dbReference type="ARBA" id="ARBA00023180"/>
    </source>
</evidence>
<evidence type="ECO:0000256" key="5">
    <source>
        <dbReference type="ARBA" id="ARBA00022729"/>
    </source>
</evidence>
<keyword evidence="4" id="KW-0479">Metal-binding</keyword>
<dbReference type="Pfam" id="PF21520">
    <property type="entry name" value="ITGAX-like_Ig_3"/>
    <property type="match status" value="1"/>
</dbReference>
<evidence type="ECO:0000313" key="16">
    <source>
        <dbReference type="Proteomes" id="UP000186698"/>
    </source>
</evidence>
<dbReference type="GO" id="GO:0009986">
    <property type="term" value="C:cell surface"/>
    <property type="evidence" value="ECO:0000318"/>
    <property type="project" value="GO_Central"/>
</dbReference>
<dbReference type="GO" id="GO:0007160">
    <property type="term" value="P:cell-matrix adhesion"/>
    <property type="evidence" value="ECO:0007669"/>
    <property type="project" value="TreeGrafter"/>
</dbReference>
<dbReference type="Gene3D" id="2.60.40.1510">
    <property type="entry name" value="ntegrin, alpha v. Chain A, domain 3"/>
    <property type="match status" value="1"/>
</dbReference>
<dbReference type="Pfam" id="PF08441">
    <property type="entry name" value="Integrin_A_Ig_1"/>
    <property type="match status" value="1"/>
</dbReference>
<dbReference type="Pfam" id="PF20805">
    <property type="entry name" value="Integrin_A_Ig_2"/>
    <property type="match status" value="1"/>
</dbReference>
<dbReference type="InterPro" id="IPR013519">
    <property type="entry name" value="Int_alpha_beta-p"/>
</dbReference>
<dbReference type="GO" id="GO:0005178">
    <property type="term" value="F:integrin binding"/>
    <property type="evidence" value="ECO:0007669"/>
    <property type="project" value="TreeGrafter"/>
</dbReference>
<dbReference type="Proteomes" id="UP000186698">
    <property type="component" value="Chromosome 9_10L"/>
</dbReference>
<keyword evidence="6" id="KW-0677">Repeat</keyword>
<evidence type="ECO:0000256" key="8">
    <source>
        <dbReference type="ARBA" id="ARBA00022889"/>
    </source>
</evidence>
<dbReference type="PROSITE" id="PS50234">
    <property type="entry name" value="VWFA"/>
    <property type="match status" value="1"/>
</dbReference>
<evidence type="ECO:0000256" key="15">
    <source>
        <dbReference type="RuleBase" id="RU003762"/>
    </source>
</evidence>
<keyword evidence="14" id="KW-0325">Glycoprotein</keyword>
<keyword evidence="12" id="KW-1015">Disulfide bond</keyword>
<dbReference type="GeneID" id="108701919"/>
<accession>A0A1L8EZ24</accession>
<dbReference type="FunFam" id="1.20.5.930:FF:000004">
    <property type="entry name" value="Integrin subunit alpha M"/>
    <property type="match status" value="1"/>
</dbReference>
<dbReference type="InterPro" id="IPR048285">
    <property type="entry name" value="Integrin_alpha_Ig-like_2"/>
</dbReference>
<dbReference type="RefSeq" id="XP_018092420.2">
    <property type="nucleotide sequence ID" value="XM_018236931.2"/>
</dbReference>
<evidence type="ECO:0000256" key="2">
    <source>
        <dbReference type="ARBA" id="ARBA00008054"/>
    </source>
</evidence>
<dbReference type="InterPro" id="IPR028994">
    <property type="entry name" value="Integrin_alpha_N"/>
</dbReference>
<proteinExistence type="inferred from homology"/>
<sequence>MAALLHWLLLCTVLSSADGFFVDTDQPIIFQNSDSSFGYQTVQFGQSRVIVSAPLQQDAVNKTGTLYSCNPATSRCRQININGSPEDINISLGLTIAAQEGNPSQLLACGPTLQKTCGSSIYVLGRCYQLDNNLRQQQTLPASLPECTIRSLDIVFLIDGSGSIAPNDFKKMLTFVSKVIEDFEGTDTLFAIMQYSNVFTRHFDFNEFSATRDHKLLISQITQLAGTTWTATAIQKVLRELFISSSGSRVGSQKFLIVITDGEKYGDSLEYTGPIAEAERMGIVRFAIGVGNAFAGEAKRELITIASQPSDKYVYRVSDFSALSKFRKDLQDKIFAIEGVQVQTGSGFQKEMSQDGFSSVLSSDLIVLGAVGAYDWSGGASVYSKKQMKNFWINETQDQKDMKAAYLGYAVHQLSSDLIAIGAPRYQHTGSVLVYQKDRYSSDWNQRAVIRGEKIGSYFGSVLNGGFVNSQLLLLVGAPTFYTPDTPGGRVFLCPLNTKASVLQVSCPITLQGDPTQYFGHFGSALCLLPDLTGDKLIDMAVGAPYEDQNQGAIYIFPGQKGGFRRSYIQRIASSQVAKGLMLFGRSMSGNLDMTGDALPDLSIGGAGKVLVLRSRTVVGVSVSMTFNPSEIPISSYECPDADTTKIATTIKMCVTCKRKTTAGEVSAQMTYTLQLDAGRIQKRAVFDRTEHSLQKTFSLNEGHNCMTYSLRLHECVEDSLSPLRVFLNFTLTGQSVLSEDSPTSLSEQVSFQKNCGSDGQCQDDLRINASFGDLRHLVVGVSLEVNVTLSVQNYAEDSYNSRAIITQPPGLSYRRVSLIQSNRRLMTIKCSTTEGERYVVCSINNPLLRPNAMAIFVVSFHVSSLADLGNLLTITTNVTSDNGGAPNDLMKSTAQLKVLYGIYVTITSLEESTKYTNHSASERSPIEREVKHVYKVGNQGQRSLPLSIIFMVPVKLKETVVWKKPSITVSEEDLSNSTTICNNTGEITNAEEFKEQIEFRPVLNCTVMTCLRFECTINSLDIQKSINFSITGQVTKDWANQSPNQKVLLQSSAEIVYDSDRYQHILEQNQPFTSAQAQTVLEVYTEYNYLPMIIGSSVGGLVLLALITAALYKLGFFKRQYKEMMELPEGQTGGGEDVAMEAQSEQKQTQ</sequence>
<dbReference type="OMA" id="EHRYHVN"/>
<dbReference type="GO" id="GO:0009897">
    <property type="term" value="C:external side of plasma membrane"/>
    <property type="evidence" value="ECO:0007669"/>
    <property type="project" value="TreeGrafter"/>
</dbReference>
<feature type="transmembrane region" description="Helical" evidence="15">
    <location>
        <begin position="1090"/>
        <end position="1113"/>
    </location>
</feature>
<dbReference type="KEGG" id="xla:108701919"/>
<dbReference type="SMART" id="SM00327">
    <property type="entry name" value="VWA"/>
    <property type="match status" value="1"/>
</dbReference>
<feature type="signal peptide" evidence="15">
    <location>
        <begin position="1"/>
        <end position="19"/>
    </location>
</feature>
<gene>
    <name evidence="17" type="primary">LOC108701919</name>
</gene>
<reference evidence="17" key="1">
    <citation type="submission" date="2025-08" db="UniProtKB">
        <authorList>
            <consortium name="RefSeq"/>
        </authorList>
    </citation>
    <scope>IDENTIFICATION</scope>
    <source>
        <strain evidence="17">J_2021</strain>
        <tissue evidence="17">Erythrocytes</tissue>
    </source>
</reference>
<dbReference type="STRING" id="8355.A0A1L8EZ24"/>
<evidence type="ECO:0000256" key="6">
    <source>
        <dbReference type="ARBA" id="ARBA00022737"/>
    </source>
</evidence>
<dbReference type="AlphaFoldDB" id="A0A1L8EZ24"/>
<evidence type="ECO:0000256" key="11">
    <source>
        <dbReference type="ARBA" id="ARBA00023136"/>
    </source>
</evidence>
<dbReference type="GO" id="GO:0008305">
    <property type="term" value="C:integrin complex"/>
    <property type="evidence" value="ECO:0000318"/>
    <property type="project" value="GO_Central"/>
</dbReference>
<dbReference type="Gene3D" id="2.60.40.1530">
    <property type="entry name" value="ntegrin, alpha v. Chain A, domain 4"/>
    <property type="match status" value="1"/>
</dbReference>
<dbReference type="GO" id="GO:0098609">
    <property type="term" value="P:cell-cell adhesion"/>
    <property type="evidence" value="ECO:0000318"/>
    <property type="project" value="GO_Central"/>
</dbReference>
<dbReference type="SUPFAM" id="SSF53300">
    <property type="entry name" value="vWA-like"/>
    <property type="match status" value="1"/>
</dbReference>
<dbReference type="PROSITE" id="PS51470">
    <property type="entry name" value="FG_GAP"/>
    <property type="match status" value="4"/>
</dbReference>
<dbReference type="GO" id="GO:0046872">
    <property type="term" value="F:metal ion binding"/>
    <property type="evidence" value="ECO:0007669"/>
    <property type="project" value="UniProtKB-KW"/>
</dbReference>
<evidence type="ECO:0000256" key="12">
    <source>
        <dbReference type="ARBA" id="ARBA00023157"/>
    </source>
</evidence>
<feature type="chain" id="PRO_5035351862" evidence="15">
    <location>
        <begin position="20"/>
        <end position="1151"/>
    </location>
</feature>
<comment type="subcellular location">
    <subcellularLocation>
        <location evidence="1 15">Membrane</location>
        <topology evidence="1 15">Single-pass type I membrane protein</topology>
    </subcellularLocation>
</comment>
<organism evidence="16 17">
    <name type="scientific">Xenopus laevis</name>
    <name type="common">African clawed frog</name>
    <dbReference type="NCBI Taxonomy" id="8355"/>
    <lineage>
        <taxon>Eukaryota</taxon>
        <taxon>Metazoa</taxon>
        <taxon>Chordata</taxon>
        <taxon>Craniata</taxon>
        <taxon>Vertebrata</taxon>
        <taxon>Euteleostomi</taxon>
        <taxon>Amphibia</taxon>
        <taxon>Batrachia</taxon>
        <taxon>Anura</taxon>
        <taxon>Pipoidea</taxon>
        <taxon>Pipidae</taxon>
        <taxon>Xenopodinae</taxon>
        <taxon>Xenopus</taxon>
        <taxon>Xenopus</taxon>
    </lineage>
</organism>
<evidence type="ECO:0000256" key="10">
    <source>
        <dbReference type="ARBA" id="ARBA00023037"/>
    </source>
</evidence>
<evidence type="ECO:0000256" key="4">
    <source>
        <dbReference type="ARBA" id="ARBA00022723"/>
    </source>
</evidence>
<comment type="similarity">
    <text evidence="2 15">Belongs to the integrin alpha chain family.</text>
</comment>
<keyword evidence="13 15" id="KW-0675">Receptor</keyword>
<dbReference type="InterPro" id="IPR013649">
    <property type="entry name" value="Integrin_alpha_Ig-like_1"/>
</dbReference>
<dbReference type="SMART" id="SM00191">
    <property type="entry name" value="Int_alpha"/>
    <property type="match status" value="4"/>
</dbReference>
<dbReference type="PANTHER" id="PTHR23220">
    <property type="entry name" value="INTEGRIN ALPHA"/>
    <property type="match status" value="1"/>
</dbReference>
<dbReference type="GO" id="GO:0007229">
    <property type="term" value="P:integrin-mediated signaling pathway"/>
    <property type="evidence" value="ECO:0000318"/>
    <property type="project" value="GO_Central"/>
</dbReference>
<keyword evidence="9 15" id="KW-1133">Transmembrane helix</keyword>
<dbReference type="PANTHER" id="PTHR23220:SF118">
    <property type="entry name" value="INTEGRIN ALPHA-X"/>
    <property type="match status" value="1"/>
</dbReference>
<dbReference type="Pfam" id="PF00092">
    <property type="entry name" value="VWA"/>
    <property type="match status" value="1"/>
</dbReference>
<dbReference type="InterPro" id="IPR032695">
    <property type="entry name" value="Integrin_dom_sf"/>
</dbReference>
<keyword evidence="8 15" id="KW-0130">Cell adhesion</keyword>
<dbReference type="Pfam" id="PF01839">
    <property type="entry name" value="FG-GAP"/>
    <property type="match status" value="1"/>
</dbReference>
<dbReference type="Gene3D" id="2.60.40.1460">
    <property type="entry name" value="Integrin domains. Chain A, domain 2"/>
    <property type="match status" value="1"/>
</dbReference>
<dbReference type="InterPro" id="IPR048633">
    <property type="entry name" value="ITGAX-like_Ig_3"/>
</dbReference>
<name>A0A1L8EZ24_XENLA</name>
<dbReference type="InterPro" id="IPR000413">
    <property type="entry name" value="Integrin_alpha"/>
</dbReference>
<dbReference type="InterPro" id="IPR036465">
    <property type="entry name" value="vWFA_dom_sf"/>
</dbReference>
<dbReference type="Gene3D" id="2.130.10.130">
    <property type="entry name" value="Integrin alpha, N-terminal"/>
    <property type="match status" value="2"/>
</dbReference>
<dbReference type="InterPro" id="IPR018184">
    <property type="entry name" value="Integrin_alpha_C_CS"/>
</dbReference>
<evidence type="ECO:0000256" key="1">
    <source>
        <dbReference type="ARBA" id="ARBA00004479"/>
    </source>
</evidence>
<dbReference type="PRINTS" id="PR00453">
    <property type="entry name" value="VWFADOMAIN"/>
</dbReference>
<dbReference type="GO" id="GO:0033627">
    <property type="term" value="P:cell adhesion mediated by integrin"/>
    <property type="evidence" value="ECO:0007669"/>
    <property type="project" value="TreeGrafter"/>
</dbReference>
<dbReference type="CTD" id="108701919"/>
<dbReference type="GO" id="GO:0038023">
    <property type="term" value="F:signaling receptor activity"/>
    <property type="evidence" value="ECO:0000318"/>
    <property type="project" value="GO_Central"/>
</dbReference>